<evidence type="ECO:0000256" key="4">
    <source>
        <dbReference type="SAM" id="SignalP"/>
    </source>
</evidence>
<comment type="caution">
    <text evidence="5">The sequence shown here is derived from an EMBL/GenBank/DDBJ whole genome shotgun (WGS) entry which is preliminary data.</text>
</comment>
<dbReference type="EMBL" id="JAJJVQ010000001">
    <property type="protein sequence ID" value="MCO5780371.1"/>
    <property type="molecule type" value="Genomic_DNA"/>
</dbReference>
<dbReference type="NCBIfam" id="NF008599">
    <property type="entry name" value="PRK11566.1"/>
    <property type="match status" value="1"/>
</dbReference>
<accession>A0ABT1B4E1</accession>
<keyword evidence="6" id="KW-1185">Reference proteome</keyword>
<proteinExistence type="predicted"/>
<dbReference type="Proteomes" id="UP001139290">
    <property type="component" value="Unassembled WGS sequence"/>
</dbReference>
<feature type="signal peptide" evidence="4">
    <location>
        <begin position="1"/>
        <end position="28"/>
    </location>
</feature>
<dbReference type="Pfam" id="PF06411">
    <property type="entry name" value="HdeA"/>
    <property type="match status" value="1"/>
</dbReference>
<evidence type="ECO:0000313" key="6">
    <source>
        <dbReference type="Proteomes" id="UP001139290"/>
    </source>
</evidence>
<reference evidence="5" key="1">
    <citation type="submission" date="2021-11" db="EMBL/GenBank/DDBJ databases">
        <title>Citrobacter meridianamericanus sp. nov. isolated from soil.</title>
        <authorList>
            <person name="Furlan J.P.R."/>
            <person name="Stehling E.G."/>
        </authorList>
    </citation>
    <scope>NUCLEOTIDE SEQUENCE</scope>
    <source>
        <strain evidence="5">BR102</strain>
    </source>
</reference>
<dbReference type="InterPro" id="IPR010486">
    <property type="entry name" value="HNS-dep_expression_A/B"/>
</dbReference>
<evidence type="ECO:0000313" key="5">
    <source>
        <dbReference type="EMBL" id="MCO5780371.1"/>
    </source>
</evidence>
<evidence type="ECO:0000256" key="3">
    <source>
        <dbReference type="ARBA" id="ARBA00023186"/>
    </source>
</evidence>
<evidence type="ECO:0000256" key="1">
    <source>
        <dbReference type="ARBA" id="ARBA00022729"/>
    </source>
</evidence>
<keyword evidence="1 4" id="KW-0732">Signal</keyword>
<sequence>MRLYMKRALITLTPLLSLFMLNVPVTHAADNSPDKMTCQEFINLNPKAMLPVAWWMLNEETVYKGGDSVSLNETDLTSIPQVIEYCKHNPQSKLYSFKDK</sequence>
<gene>
    <name evidence="5" type="primary">hdeB</name>
    <name evidence="5" type="ORF">LOD26_03355</name>
</gene>
<evidence type="ECO:0000256" key="2">
    <source>
        <dbReference type="ARBA" id="ARBA00022764"/>
    </source>
</evidence>
<keyword evidence="2" id="KW-0574">Periplasm</keyword>
<organism evidence="5 6">
    <name type="scientific">Citrobacter meridianamericanus</name>
    <dbReference type="NCBI Taxonomy" id="2894201"/>
    <lineage>
        <taxon>Bacteria</taxon>
        <taxon>Pseudomonadati</taxon>
        <taxon>Pseudomonadota</taxon>
        <taxon>Gammaproteobacteria</taxon>
        <taxon>Enterobacterales</taxon>
        <taxon>Enterobacteriaceae</taxon>
        <taxon>Citrobacter</taxon>
    </lineage>
</organism>
<feature type="chain" id="PRO_5046584901" evidence="4">
    <location>
        <begin position="29"/>
        <end position="100"/>
    </location>
</feature>
<keyword evidence="3" id="KW-0143">Chaperone</keyword>
<dbReference type="Gene3D" id="1.10.890.10">
    <property type="entry name" value="HNS-dependent expression A"/>
    <property type="match status" value="1"/>
</dbReference>
<dbReference type="InterPro" id="IPR038303">
    <property type="entry name" value="HdeA/HdeB_sf"/>
</dbReference>
<protein>
    <submittedName>
        <fullName evidence="5">Acid-activated periplasmic chaperone HdeB</fullName>
    </submittedName>
</protein>
<name>A0ABT1B4E1_9ENTR</name>